<feature type="domain" description="Septum formation inhibitor MinC C-terminal" evidence="7">
    <location>
        <begin position="103"/>
        <end position="201"/>
    </location>
</feature>
<comment type="caution">
    <text evidence="9">The sequence shown here is derived from an EMBL/GenBank/DDBJ whole genome shotgun (WGS) entry which is preliminary data.</text>
</comment>
<dbReference type="Pfam" id="PF22642">
    <property type="entry name" value="MinC_N_1"/>
    <property type="match status" value="1"/>
</dbReference>
<name>A0A0D7X595_9BACL</name>
<comment type="function">
    <text evidence="6">Cell division inhibitor that blocks the formation of polar Z ring septums. Rapidly oscillates between the poles of the cell to destabilize FtsZ filaments that have formed before they mature into polar Z rings. Prevents FtsZ polymerization.</text>
</comment>
<accession>A0A0D7X595</accession>
<dbReference type="EMBL" id="JTHP01000011">
    <property type="protein sequence ID" value="KJD46143.1"/>
    <property type="molecule type" value="Genomic_DNA"/>
</dbReference>
<evidence type="ECO:0000259" key="8">
    <source>
        <dbReference type="Pfam" id="PF22642"/>
    </source>
</evidence>
<evidence type="ECO:0000256" key="4">
    <source>
        <dbReference type="ARBA" id="ARBA00023306"/>
    </source>
</evidence>
<comment type="subunit">
    <text evidence="5 6">Interacts with MinD and FtsZ.</text>
</comment>
<dbReference type="Gene3D" id="3.30.160.540">
    <property type="match status" value="1"/>
</dbReference>
<evidence type="ECO:0000256" key="6">
    <source>
        <dbReference type="HAMAP-Rule" id="MF_00267"/>
    </source>
</evidence>
<dbReference type="AlphaFoldDB" id="A0A0D7X595"/>
<dbReference type="PANTHER" id="PTHR34108:SF1">
    <property type="entry name" value="SEPTUM SITE-DETERMINING PROTEIN MINC"/>
    <property type="match status" value="1"/>
</dbReference>
<gene>
    <name evidence="6" type="primary">minC</name>
    <name evidence="9" type="ORF">QD47_08210</name>
</gene>
<dbReference type="GO" id="GO:0000902">
    <property type="term" value="P:cell morphogenesis"/>
    <property type="evidence" value="ECO:0007669"/>
    <property type="project" value="InterPro"/>
</dbReference>
<evidence type="ECO:0000256" key="2">
    <source>
        <dbReference type="ARBA" id="ARBA00022618"/>
    </source>
</evidence>
<dbReference type="HAMAP" id="MF_00267">
    <property type="entry name" value="MinC"/>
    <property type="match status" value="1"/>
</dbReference>
<dbReference type="Gene3D" id="2.160.20.70">
    <property type="match status" value="1"/>
</dbReference>
<evidence type="ECO:0000256" key="3">
    <source>
        <dbReference type="ARBA" id="ARBA00023210"/>
    </source>
</evidence>
<dbReference type="OMA" id="EMECAYI"/>
<dbReference type="PATRIC" id="fig|159743.3.peg.1802"/>
<dbReference type="InterPro" id="IPR036145">
    <property type="entry name" value="MinC_C_sf"/>
</dbReference>
<keyword evidence="4 6" id="KW-0131">Cell cycle</keyword>
<feature type="domain" description="Septum site-determining protein MinC N-terminal" evidence="8">
    <location>
        <begin position="8"/>
        <end position="85"/>
    </location>
</feature>
<dbReference type="InterPro" id="IPR016098">
    <property type="entry name" value="CAP/MinC_C"/>
</dbReference>
<dbReference type="InterPro" id="IPR005526">
    <property type="entry name" value="Septum_form_inhib_MinC_C"/>
</dbReference>
<dbReference type="RefSeq" id="WP_014277588.1">
    <property type="nucleotide sequence ID" value="NZ_JTHP01000011.1"/>
</dbReference>
<sequence length="220" mass="24200">MAVKSNHVTIKGIKDGLVFLLDDQCEFEDLLGELRFKLEHSHQNILTGPIIHVDIKLGSREVTEEQKESILEILRQKGNLLIRSVESPGLPSEVQGKAPIHTVTGIIRSGQVLHHNGNLLFLGDVNPGGIITCTGDIYVLGALRGMAHAGMEGNGEAIIAASYFAPTQLRISEMISRPPDEWETRESGMEFAYLKDGAMQIDKMSNIVRLGRDFNVFKGV</sequence>
<dbReference type="Proteomes" id="UP000032534">
    <property type="component" value="Unassembled WGS sequence"/>
</dbReference>
<dbReference type="GO" id="GO:1901891">
    <property type="term" value="P:regulation of cell septum assembly"/>
    <property type="evidence" value="ECO:0007669"/>
    <property type="project" value="InterPro"/>
</dbReference>
<keyword evidence="10" id="KW-1185">Reference proteome</keyword>
<comment type="similarity">
    <text evidence="1 6">Belongs to the MinC family.</text>
</comment>
<dbReference type="InterPro" id="IPR055219">
    <property type="entry name" value="MinC_N_1"/>
</dbReference>
<reference evidence="9 10" key="1">
    <citation type="submission" date="2014-11" db="EMBL/GenBank/DDBJ databases">
        <title>Draft Genome Sequences of Paenibacillus polymyxa NRRL B-30509 and Paenibacillus terrae NRRL B-30644, Strains from a Poultry Environment that Produce Tridecaptin A and Paenicidins.</title>
        <authorList>
            <person name="van Belkum M.J."/>
            <person name="Lohans C.T."/>
            <person name="Vederas J.C."/>
        </authorList>
    </citation>
    <scope>NUCLEOTIDE SEQUENCE [LARGE SCALE GENOMIC DNA]</scope>
    <source>
        <strain evidence="9 10">NRRL B-30644</strain>
    </source>
</reference>
<keyword evidence="2 6" id="KW-0132">Cell division</keyword>
<dbReference type="PANTHER" id="PTHR34108">
    <property type="entry name" value="SEPTUM SITE-DETERMINING PROTEIN MINC"/>
    <property type="match status" value="1"/>
</dbReference>
<dbReference type="Pfam" id="PF03775">
    <property type="entry name" value="MinC_C"/>
    <property type="match status" value="1"/>
</dbReference>
<evidence type="ECO:0000256" key="5">
    <source>
        <dbReference type="ARBA" id="ARBA00046874"/>
    </source>
</evidence>
<dbReference type="SUPFAM" id="SSF63848">
    <property type="entry name" value="Cell-division inhibitor MinC, C-terminal domain"/>
    <property type="match status" value="1"/>
</dbReference>
<dbReference type="GO" id="GO:0000917">
    <property type="term" value="P:division septum assembly"/>
    <property type="evidence" value="ECO:0007669"/>
    <property type="project" value="UniProtKB-KW"/>
</dbReference>
<protein>
    <recommendedName>
        <fullName evidence="6">Probable septum site-determining protein MinC</fullName>
    </recommendedName>
</protein>
<dbReference type="OrthoDB" id="9790810at2"/>
<evidence type="ECO:0000256" key="1">
    <source>
        <dbReference type="ARBA" id="ARBA00006291"/>
    </source>
</evidence>
<evidence type="ECO:0000313" key="9">
    <source>
        <dbReference type="EMBL" id="KJD46143.1"/>
    </source>
</evidence>
<proteinExistence type="inferred from homology"/>
<evidence type="ECO:0000259" key="7">
    <source>
        <dbReference type="Pfam" id="PF03775"/>
    </source>
</evidence>
<evidence type="ECO:0000313" key="10">
    <source>
        <dbReference type="Proteomes" id="UP000032534"/>
    </source>
</evidence>
<keyword evidence="3 6" id="KW-0717">Septation</keyword>
<organism evidence="9 10">
    <name type="scientific">Paenibacillus terrae</name>
    <dbReference type="NCBI Taxonomy" id="159743"/>
    <lineage>
        <taxon>Bacteria</taxon>
        <taxon>Bacillati</taxon>
        <taxon>Bacillota</taxon>
        <taxon>Bacilli</taxon>
        <taxon>Bacillales</taxon>
        <taxon>Paenibacillaceae</taxon>
        <taxon>Paenibacillus</taxon>
    </lineage>
</organism>
<dbReference type="InterPro" id="IPR013033">
    <property type="entry name" value="MinC"/>
</dbReference>